<evidence type="ECO:0000256" key="1">
    <source>
        <dbReference type="SAM" id="SignalP"/>
    </source>
</evidence>
<proteinExistence type="predicted"/>
<sequence length="135" mass="15158">MNIQRSTSISGKIVVALFLMLSTAGHAQFPSAIVQATNAADADELSKYFNSKIELVLPEKTGVCSDAQAKLVLNEFFKKNPVTSFRVIHQGIRESSSFAIGKYQSGSTNYRFYFLTKNKDSKTYIHQLRIERQDD</sequence>
<evidence type="ECO:0000313" key="2">
    <source>
        <dbReference type="EMBL" id="GAF01500.1"/>
    </source>
</evidence>
<dbReference type="RefSeq" id="WP_044211777.1">
    <property type="nucleotide sequence ID" value="NZ_BAMD01000001.1"/>
</dbReference>
<evidence type="ECO:0008006" key="4">
    <source>
        <dbReference type="Google" id="ProtNLM"/>
    </source>
</evidence>
<gene>
    <name evidence="2" type="ORF">JCM21142_108</name>
</gene>
<accession>W7XU09</accession>
<dbReference type="Gene3D" id="3.10.450.50">
    <property type="match status" value="1"/>
</dbReference>
<dbReference type="EMBL" id="BAMD01000001">
    <property type="protein sequence ID" value="GAF01500.1"/>
    <property type="molecule type" value="Genomic_DNA"/>
</dbReference>
<feature type="chain" id="PRO_5004904007" description="DUF4783 domain-containing protein" evidence="1">
    <location>
        <begin position="28"/>
        <end position="135"/>
    </location>
</feature>
<organism evidence="2 3">
    <name type="scientific">Saccharicrinis fermentans DSM 9555 = JCM 21142</name>
    <dbReference type="NCBI Taxonomy" id="869213"/>
    <lineage>
        <taxon>Bacteria</taxon>
        <taxon>Pseudomonadati</taxon>
        <taxon>Bacteroidota</taxon>
        <taxon>Bacteroidia</taxon>
        <taxon>Marinilabiliales</taxon>
        <taxon>Marinilabiliaceae</taxon>
        <taxon>Saccharicrinis</taxon>
    </lineage>
</organism>
<dbReference type="eggNOG" id="ENOG5032Z66">
    <property type="taxonomic scope" value="Bacteria"/>
</dbReference>
<evidence type="ECO:0000313" key="3">
    <source>
        <dbReference type="Proteomes" id="UP000019402"/>
    </source>
</evidence>
<dbReference type="AlphaFoldDB" id="W7XU09"/>
<name>W7XU09_9BACT</name>
<feature type="signal peptide" evidence="1">
    <location>
        <begin position="1"/>
        <end position="27"/>
    </location>
</feature>
<protein>
    <recommendedName>
        <fullName evidence="4">DUF4783 domain-containing protein</fullName>
    </recommendedName>
</protein>
<dbReference type="InterPro" id="IPR031977">
    <property type="entry name" value="DUF4783"/>
</dbReference>
<keyword evidence="3" id="KW-1185">Reference proteome</keyword>
<dbReference type="Proteomes" id="UP000019402">
    <property type="component" value="Unassembled WGS sequence"/>
</dbReference>
<comment type="caution">
    <text evidence="2">The sequence shown here is derived from an EMBL/GenBank/DDBJ whole genome shotgun (WGS) entry which is preliminary data.</text>
</comment>
<dbReference type="OrthoDB" id="1524766at2"/>
<dbReference type="Pfam" id="PF16022">
    <property type="entry name" value="DUF4783"/>
    <property type="match status" value="1"/>
</dbReference>
<reference evidence="2 3" key="1">
    <citation type="journal article" date="2014" name="Genome Announc.">
        <title>Draft Genome Sequence of Cytophaga fermentans JCM 21142T, a Facultative Anaerobe Isolated from Marine Mud.</title>
        <authorList>
            <person name="Starns D."/>
            <person name="Oshima K."/>
            <person name="Suda W."/>
            <person name="Iino T."/>
            <person name="Yuki M."/>
            <person name="Inoue J."/>
            <person name="Kitamura K."/>
            <person name="Iida T."/>
            <person name="Darby A."/>
            <person name="Hattori M."/>
            <person name="Ohkuma M."/>
        </authorList>
    </citation>
    <scope>NUCLEOTIDE SEQUENCE [LARGE SCALE GENOMIC DNA]</scope>
    <source>
        <strain evidence="2 3">JCM 21142</strain>
    </source>
</reference>
<keyword evidence="1" id="KW-0732">Signal</keyword>
<dbReference type="STRING" id="869213.GCA_000517085_04507"/>